<feature type="chain" id="PRO_5012872531" evidence="3">
    <location>
        <begin position="22"/>
        <end position="224"/>
    </location>
</feature>
<protein>
    <submittedName>
        <fullName evidence="5">Peritrophin-44</fullName>
    </submittedName>
</protein>
<evidence type="ECO:0000256" key="1">
    <source>
        <dbReference type="SAM" id="MobiDB-lite"/>
    </source>
</evidence>
<gene>
    <name evidence="5" type="ORF">Fcan01_19536</name>
</gene>
<feature type="domain" description="Chitin-binding type-2" evidence="4">
    <location>
        <begin position="118"/>
        <end position="174"/>
    </location>
</feature>
<reference evidence="5 6" key="1">
    <citation type="submission" date="2015-12" db="EMBL/GenBank/DDBJ databases">
        <title>The genome of Folsomia candida.</title>
        <authorList>
            <person name="Faddeeva A."/>
            <person name="Derks M.F."/>
            <person name="Anvar Y."/>
            <person name="Smit S."/>
            <person name="Van Straalen N."/>
            <person name="Roelofs D."/>
        </authorList>
    </citation>
    <scope>NUCLEOTIDE SEQUENCE [LARGE SCALE GENOMIC DNA]</scope>
    <source>
        <strain evidence="5 6">VU population</strain>
        <tissue evidence="5">Whole body</tissue>
    </source>
</reference>
<keyword evidence="3" id="KW-0732">Signal</keyword>
<dbReference type="Proteomes" id="UP000198287">
    <property type="component" value="Unassembled WGS sequence"/>
</dbReference>
<dbReference type="SMART" id="SM00494">
    <property type="entry name" value="ChtBD2"/>
    <property type="match status" value="2"/>
</dbReference>
<sequence length="224" mass="23438">MSQLIGLIITTILLLVQPGLAVNPLSLAVFGGEERVAGMQSKVGSGGVYIFGVVLVLVGIRVAVVLGGKTPLPPPEDDPPSAVGVGGGSNSSGGGKDEDELRGLKGQANILLSLQKGSAKCAVQGSYGIKEECSKYIECRKKGTIPATKYCPSGKFFDHFKRVCMQSSNAECRSDICPSDGAVLADPKDDEAYLKCERGVPMPYQCPEDQEFSAKAKKCVPAGN</sequence>
<proteinExistence type="predicted"/>
<keyword evidence="2" id="KW-1133">Transmembrane helix</keyword>
<dbReference type="Gene3D" id="2.170.140.10">
    <property type="entry name" value="Chitin binding domain"/>
    <property type="match status" value="2"/>
</dbReference>
<dbReference type="GO" id="GO:0008061">
    <property type="term" value="F:chitin binding"/>
    <property type="evidence" value="ECO:0007669"/>
    <property type="project" value="InterPro"/>
</dbReference>
<dbReference type="EMBL" id="LNIX01000017">
    <property type="protein sequence ID" value="OXA45604.1"/>
    <property type="molecule type" value="Genomic_DNA"/>
</dbReference>
<keyword evidence="2" id="KW-0812">Transmembrane</keyword>
<evidence type="ECO:0000256" key="3">
    <source>
        <dbReference type="SAM" id="SignalP"/>
    </source>
</evidence>
<feature type="transmembrane region" description="Helical" evidence="2">
    <location>
        <begin position="45"/>
        <end position="66"/>
    </location>
</feature>
<keyword evidence="2" id="KW-0472">Membrane</keyword>
<comment type="caution">
    <text evidence="5">The sequence shown here is derived from an EMBL/GenBank/DDBJ whole genome shotgun (WGS) entry which is preliminary data.</text>
</comment>
<dbReference type="SUPFAM" id="SSF57625">
    <property type="entry name" value="Invertebrate chitin-binding proteins"/>
    <property type="match status" value="2"/>
</dbReference>
<feature type="signal peptide" evidence="3">
    <location>
        <begin position="1"/>
        <end position="21"/>
    </location>
</feature>
<evidence type="ECO:0000313" key="6">
    <source>
        <dbReference type="Proteomes" id="UP000198287"/>
    </source>
</evidence>
<dbReference type="GO" id="GO:0005576">
    <property type="term" value="C:extracellular region"/>
    <property type="evidence" value="ECO:0007669"/>
    <property type="project" value="InterPro"/>
</dbReference>
<keyword evidence="6" id="KW-1185">Reference proteome</keyword>
<dbReference type="Pfam" id="PF01607">
    <property type="entry name" value="CBM_14"/>
    <property type="match status" value="2"/>
</dbReference>
<evidence type="ECO:0000313" key="5">
    <source>
        <dbReference type="EMBL" id="OXA45604.1"/>
    </source>
</evidence>
<evidence type="ECO:0000259" key="4">
    <source>
        <dbReference type="PROSITE" id="PS50940"/>
    </source>
</evidence>
<evidence type="ECO:0000256" key="2">
    <source>
        <dbReference type="SAM" id="Phobius"/>
    </source>
</evidence>
<dbReference type="AlphaFoldDB" id="A0A226DL88"/>
<feature type="compositionally biased region" description="Gly residues" evidence="1">
    <location>
        <begin position="84"/>
        <end position="94"/>
    </location>
</feature>
<name>A0A226DL88_FOLCA</name>
<dbReference type="OrthoDB" id="6020543at2759"/>
<accession>A0A226DL88</accession>
<dbReference type="InterPro" id="IPR002557">
    <property type="entry name" value="Chitin-bd_dom"/>
</dbReference>
<feature type="region of interest" description="Disordered" evidence="1">
    <location>
        <begin position="70"/>
        <end position="99"/>
    </location>
</feature>
<dbReference type="InterPro" id="IPR036508">
    <property type="entry name" value="Chitin-bd_dom_sf"/>
</dbReference>
<organism evidence="5 6">
    <name type="scientific">Folsomia candida</name>
    <name type="common">Springtail</name>
    <dbReference type="NCBI Taxonomy" id="158441"/>
    <lineage>
        <taxon>Eukaryota</taxon>
        <taxon>Metazoa</taxon>
        <taxon>Ecdysozoa</taxon>
        <taxon>Arthropoda</taxon>
        <taxon>Hexapoda</taxon>
        <taxon>Collembola</taxon>
        <taxon>Entomobryomorpha</taxon>
        <taxon>Isotomoidea</taxon>
        <taxon>Isotomidae</taxon>
        <taxon>Proisotominae</taxon>
        <taxon>Folsomia</taxon>
    </lineage>
</organism>
<dbReference type="PROSITE" id="PS50940">
    <property type="entry name" value="CHIT_BIND_II"/>
    <property type="match status" value="1"/>
</dbReference>